<keyword evidence="3" id="KW-1185">Reference proteome</keyword>
<accession>A0A0D9R147</accession>
<organism evidence="2 3">
    <name type="scientific">Chlorocebus sabaeus</name>
    <name type="common">Green monkey</name>
    <name type="synonym">Simia sabaea</name>
    <dbReference type="NCBI Taxonomy" id="60711"/>
    <lineage>
        <taxon>Eukaryota</taxon>
        <taxon>Metazoa</taxon>
        <taxon>Chordata</taxon>
        <taxon>Craniata</taxon>
        <taxon>Vertebrata</taxon>
        <taxon>Euteleostomi</taxon>
        <taxon>Mammalia</taxon>
        <taxon>Eutheria</taxon>
        <taxon>Euarchontoglires</taxon>
        <taxon>Primates</taxon>
        <taxon>Haplorrhini</taxon>
        <taxon>Catarrhini</taxon>
        <taxon>Cercopithecidae</taxon>
        <taxon>Cercopithecinae</taxon>
        <taxon>Chlorocebus</taxon>
    </lineage>
</organism>
<sequence>MCWGYRGSEHLPHTGRTLAPMFTMLRETFGEQREASRGMGPHLSSIRGRARACPTSLLALPGQQLPGSWNWKASQSPRSPTALPTLGGGHWGDRARAGRKTGPGSPRSSAHEGTRSRAGRSGPLHTQPC</sequence>
<dbReference type="eggNOG" id="ENOG502TF6H">
    <property type="taxonomic scope" value="Eukaryota"/>
</dbReference>
<dbReference type="Bgee" id="ENSCSAG00000006041">
    <property type="expression patterns" value="Expressed in prefrontal cortex and 7 other cell types or tissues"/>
</dbReference>
<dbReference type="EMBL" id="AQIB01000583">
    <property type="status" value="NOT_ANNOTATED_CDS"/>
    <property type="molecule type" value="Genomic_DNA"/>
</dbReference>
<name>A0A0D9R147_CHLSB</name>
<evidence type="ECO:0000256" key="1">
    <source>
        <dbReference type="SAM" id="MobiDB-lite"/>
    </source>
</evidence>
<dbReference type="EMBL" id="AQIB01000584">
    <property type="status" value="NOT_ANNOTATED_CDS"/>
    <property type="molecule type" value="Genomic_DNA"/>
</dbReference>
<reference evidence="2 3" key="1">
    <citation type="submission" date="2014-03" db="EMBL/GenBank/DDBJ databases">
        <authorList>
            <person name="Warren W."/>
            <person name="Wilson R.K."/>
        </authorList>
    </citation>
    <scope>NUCLEOTIDE SEQUENCE</scope>
</reference>
<dbReference type="EMBL" id="AQIB01000582">
    <property type="status" value="NOT_ANNOTATED_CDS"/>
    <property type="molecule type" value="Genomic_DNA"/>
</dbReference>
<feature type="region of interest" description="Disordered" evidence="1">
    <location>
        <begin position="63"/>
        <end position="129"/>
    </location>
</feature>
<dbReference type="Ensembl" id="ENSCSAT00000004077.1">
    <property type="protein sequence ID" value="ENSCSAP00000002336.1"/>
    <property type="gene ID" value="ENSCSAG00000006041.1"/>
</dbReference>
<dbReference type="AlphaFoldDB" id="A0A0D9R147"/>
<protein>
    <submittedName>
        <fullName evidence="2">Uncharacterized protein</fullName>
    </submittedName>
</protein>
<evidence type="ECO:0000313" key="2">
    <source>
        <dbReference type="Ensembl" id="ENSCSAP00000002336.1"/>
    </source>
</evidence>
<reference evidence="2" key="3">
    <citation type="submission" date="2025-09" db="UniProtKB">
        <authorList>
            <consortium name="Ensembl"/>
        </authorList>
    </citation>
    <scope>IDENTIFICATION</scope>
</reference>
<dbReference type="EMBL" id="AQIB01000581">
    <property type="status" value="NOT_ANNOTATED_CDS"/>
    <property type="molecule type" value="Genomic_DNA"/>
</dbReference>
<feature type="compositionally biased region" description="Polar residues" evidence="1">
    <location>
        <begin position="65"/>
        <end position="79"/>
    </location>
</feature>
<dbReference type="GeneTree" id="ENSGT00910000146416"/>
<dbReference type="Proteomes" id="UP000029965">
    <property type="component" value="Chromosome 10"/>
</dbReference>
<evidence type="ECO:0000313" key="3">
    <source>
        <dbReference type="Proteomes" id="UP000029965"/>
    </source>
</evidence>
<reference evidence="2" key="2">
    <citation type="submission" date="2025-08" db="UniProtKB">
        <authorList>
            <consortium name="Ensembl"/>
        </authorList>
    </citation>
    <scope>IDENTIFICATION</scope>
</reference>
<proteinExistence type="predicted"/>
<dbReference type="EMBL" id="AQIB01000585">
    <property type="status" value="NOT_ANNOTATED_CDS"/>
    <property type="molecule type" value="Genomic_DNA"/>
</dbReference>